<evidence type="ECO:0000256" key="2">
    <source>
        <dbReference type="ARBA" id="ARBA00022598"/>
    </source>
</evidence>
<dbReference type="KEGG" id="scm:SCHCO_02597546"/>
<sequence>MNVLVYGAPDSPALSLLRSALLPHYAVQPVSAQALAGQPWHVNCALLVVPRPGELSGGKAISAIQSYVQNGGAFLGLSAGATLSPTAASGVDPVLQFYSRPGRYLRFDSAARQDASADPTADVEDLAGNVVRGVPLDPNNTLAGFAGEAGVQVVLRYAAPASADARSAPSEDACAAAIQLPVGAGRVAVVAPDLGSPSRPPAIPSASTQSSSSDSTTPSPHVSLLHPVLASLGLRLPDSPAAITLPRPQPQFLTANPGTAGVISRITRSLAVAQAEEQGKGAAHCKGAPAETSKDAEDQTVDTLASQLSVWEDSEDTFYFWPLAGAGDAVNAAQDSHGADTELKSDQDSQEKKASHRHIVLCPDGALPSRELTPNFDLKAYYEALEVARGRAGGDNGVSPWPLGDALIYGEAVTSTQTLLERNPTFRWALPPPIVSLAYAQLSGRGRGGNVWLSPAGCLQFSVLLRVPLSKLPAQKLVFVQYLFALAVAEACEEEGVLGRHGRKVRIKWPNDVYAEVGDDDRGQKQTKKIGGILVNTGFNGPNADVIIGSGLNVLNAPPIPSLAQLLPDSNIAPPTLERTAATILARFDVMWTQFVAGGGSFEPFLDRYLARWLHSDQLVTITTVDPPLRARIVGITEHGLLRAMPESGGGIGGRYGAGSSRGGSEGQFIDLQPDGNSFDIMSGMIKAKR</sequence>
<dbReference type="HOGENOM" id="CLU_006150_1_1_1"/>
<dbReference type="CDD" id="cd16442">
    <property type="entry name" value="BPL"/>
    <property type="match status" value="1"/>
</dbReference>
<evidence type="ECO:0000256" key="3">
    <source>
        <dbReference type="SAM" id="MobiDB-lite"/>
    </source>
</evidence>
<dbReference type="Pfam" id="PF03099">
    <property type="entry name" value="BPL_LplA_LipB"/>
    <property type="match status" value="1"/>
</dbReference>
<evidence type="ECO:0000313" key="5">
    <source>
        <dbReference type="EMBL" id="EFI99482.1"/>
    </source>
</evidence>
<gene>
    <name evidence="5" type="ORF">SCHCODRAFT_256476</name>
</gene>
<dbReference type="OMA" id="HRIREYV"/>
<proteinExistence type="inferred from homology"/>
<dbReference type="VEuPathDB" id="FungiDB:SCHCODRAFT_02597546"/>
<dbReference type="Pfam" id="PF09825">
    <property type="entry name" value="BPL_N"/>
    <property type="match status" value="1"/>
</dbReference>
<organism evidence="6">
    <name type="scientific">Schizophyllum commune (strain H4-8 / FGSC 9210)</name>
    <name type="common">Split gill fungus</name>
    <dbReference type="NCBI Taxonomy" id="578458"/>
    <lineage>
        <taxon>Eukaryota</taxon>
        <taxon>Fungi</taxon>
        <taxon>Dikarya</taxon>
        <taxon>Basidiomycota</taxon>
        <taxon>Agaricomycotina</taxon>
        <taxon>Agaricomycetes</taxon>
        <taxon>Agaricomycetidae</taxon>
        <taxon>Agaricales</taxon>
        <taxon>Schizophyllaceae</taxon>
        <taxon>Schizophyllum</taxon>
    </lineage>
</organism>
<name>D8PZQ7_SCHCM</name>
<feature type="domain" description="BPL/LPL catalytic" evidence="4">
    <location>
        <begin position="392"/>
        <end position="596"/>
    </location>
</feature>
<feature type="region of interest" description="Disordered" evidence="3">
    <location>
        <begin position="331"/>
        <end position="354"/>
    </location>
</feature>
<dbReference type="PROSITE" id="PS51733">
    <property type="entry name" value="BPL_LPL_CATALYTIC"/>
    <property type="match status" value="1"/>
</dbReference>
<dbReference type="FunCoup" id="D8PZQ7">
    <property type="interactions" value="363"/>
</dbReference>
<dbReference type="PANTHER" id="PTHR12835:SF5">
    <property type="entry name" value="BIOTIN--PROTEIN LIGASE"/>
    <property type="match status" value="1"/>
</dbReference>
<comment type="similarity">
    <text evidence="1">Belongs to the biotin--protein ligase family.</text>
</comment>
<dbReference type="OrthoDB" id="10250105at2759"/>
<dbReference type="GO" id="GO:0005737">
    <property type="term" value="C:cytoplasm"/>
    <property type="evidence" value="ECO:0007669"/>
    <property type="project" value="TreeGrafter"/>
</dbReference>
<dbReference type="InterPro" id="IPR045864">
    <property type="entry name" value="aa-tRNA-synth_II/BPL/LPL"/>
</dbReference>
<keyword evidence="6" id="KW-1185">Reference proteome</keyword>
<evidence type="ECO:0000259" key="4">
    <source>
        <dbReference type="PROSITE" id="PS51733"/>
    </source>
</evidence>
<feature type="region of interest" description="Disordered" evidence="3">
    <location>
        <begin position="191"/>
        <end position="222"/>
    </location>
</feature>
<dbReference type="NCBIfam" id="TIGR00121">
    <property type="entry name" value="birA_ligase"/>
    <property type="match status" value="1"/>
</dbReference>
<dbReference type="InterPro" id="IPR019197">
    <property type="entry name" value="Biotin-prot_ligase_N"/>
</dbReference>
<reference evidence="5 6" key="1">
    <citation type="journal article" date="2010" name="Nat. Biotechnol.">
        <title>Genome sequence of the model mushroom Schizophyllum commune.</title>
        <authorList>
            <person name="Ohm R.A."/>
            <person name="de Jong J.F."/>
            <person name="Lugones L.G."/>
            <person name="Aerts A."/>
            <person name="Kothe E."/>
            <person name="Stajich J.E."/>
            <person name="de Vries R.P."/>
            <person name="Record E."/>
            <person name="Levasseur A."/>
            <person name="Baker S.E."/>
            <person name="Bartholomew K.A."/>
            <person name="Coutinho P.M."/>
            <person name="Erdmann S."/>
            <person name="Fowler T.J."/>
            <person name="Gathman A.C."/>
            <person name="Lombard V."/>
            <person name="Henrissat B."/>
            <person name="Knabe N."/>
            <person name="Kuees U."/>
            <person name="Lilly W.W."/>
            <person name="Lindquist E."/>
            <person name="Lucas S."/>
            <person name="Magnuson J.K."/>
            <person name="Piumi F."/>
            <person name="Raudaskoski M."/>
            <person name="Salamov A."/>
            <person name="Schmutz J."/>
            <person name="Schwarze F.W.M.R."/>
            <person name="vanKuyk P.A."/>
            <person name="Horton J.S."/>
            <person name="Grigoriev I.V."/>
            <person name="Woesten H.A.B."/>
        </authorList>
    </citation>
    <scope>NUCLEOTIDE SEQUENCE [LARGE SCALE GENOMIC DNA]</scope>
    <source>
        <strain evidence="6">H4-8 / FGSC 9210</strain>
    </source>
</reference>
<dbReference type="Proteomes" id="UP000007431">
    <property type="component" value="Unassembled WGS sequence"/>
</dbReference>
<dbReference type="GeneID" id="9586369"/>
<dbReference type="RefSeq" id="XP_003034385.1">
    <property type="nucleotide sequence ID" value="XM_003034339.1"/>
</dbReference>
<dbReference type="InterPro" id="IPR004408">
    <property type="entry name" value="Biotin_CoA_COase_ligase"/>
</dbReference>
<dbReference type="eggNOG" id="KOG1536">
    <property type="taxonomic scope" value="Eukaryota"/>
</dbReference>
<dbReference type="AlphaFoldDB" id="D8PZQ7"/>
<dbReference type="Gene3D" id="3.30.930.10">
    <property type="entry name" value="Bira Bifunctional Protein, Domain 2"/>
    <property type="match status" value="1"/>
</dbReference>
<accession>D8PZQ7</accession>
<evidence type="ECO:0000313" key="6">
    <source>
        <dbReference type="Proteomes" id="UP000007431"/>
    </source>
</evidence>
<dbReference type="GO" id="GO:0004077">
    <property type="term" value="F:biotin--[biotin carboxyl-carrier protein] ligase activity"/>
    <property type="evidence" value="ECO:0007669"/>
    <property type="project" value="InterPro"/>
</dbReference>
<feature type="compositionally biased region" description="Low complexity" evidence="3">
    <location>
        <begin position="204"/>
        <end position="220"/>
    </location>
</feature>
<dbReference type="InterPro" id="IPR004143">
    <property type="entry name" value="BPL_LPL_catalytic"/>
</dbReference>
<feature type="compositionally biased region" description="Basic and acidic residues" evidence="3">
    <location>
        <begin position="337"/>
        <end position="353"/>
    </location>
</feature>
<keyword evidence="2" id="KW-0436">Ligase</keyword>
<dbReference type="STRING" id="578458.D8PZQ7"/>
<evidence type="ECO:0000256" key="1">
    <source>
        <dbReference type="ARBA" id="ARBA00009934"/>
    </source>
</evidence>
<dbReference type="PANTHER" id="PTHR12835">
    <property type="entry name" value="BIOTIN PROTEIN LIGASE"/>
    <property type="match status" value="1"/>
</dbReference>
<protein>
    <recommendedName>
        <fullName evidence="4">BPL/LPL catalytic domain-containing protein</fullName>
    </recommendedName>
</protein>
<dbReference type="SUPFAM" id="SSF55681">
    <property type="entry name" value="Class II aaRS and biotin synthetases"/>
    <property type="match status" value="1"/>
</dbReference>
<dbReference type="EMBL" id="GL377304">
    <property type="protein sequence ID" value="EFI99482.1"/>
    <property type="molecule type" value="Genomic_DNA"/>
</dbReference>
<dbReference type="InParanoid" id="D8PZQ7"/>